<protein>
    <submittedName>
        <fullName evidence="1">Uncharacterized protein</fullName>
    </submittedName>
</protein>
<evidence type="ECO:0000313" key="1">
    <source>
        <dbReference type="EMBL" id="CAB9502463.1"/>
    </source>
</evidence>
<name>A0A9N8H596_9STRA</name>
<dbReference type="Proteomes" id="UP001153069">
    <property type="component" value="Unassembled WGS sequence"/>
</dbReference>
<accession>A0A9N8H596</accession>
<organism evidence="1 2">
    <name type="scientific">Seminavis robusta</name>
    <dbReference type="NCBI Taxonomy" id="568900"/>
    <lineage>
        <taxon>Eukaryota</taxon>
        <taxon>Sar</taxon>
        <taxon>Stramenopiles</taxon>
        <taxon>Ochrophyta</taxon>
        <taxon>Bacillariophyta</taxon>
        <taxon>Bacillariophyceae</taxon>
        <taxon>Bacillariophycidae</taxon>
        <taxon>Naviculales</taxon>
        <taxon>Naviculaceae</taxon>
        <taxon>Seminavis</taxon>
    </lineage>
</organism>
<gene>
    <name evidence="1" type="ORF">SEMRO_137_G064400.1</name>
</gene>
<dbReference type="EMBL" id="CAICTM010000136">
    <property type="protein sequence ID" value="CAB9502463.1"/>
    <property type="molecule type" value="Genomic_DNA"/>
</dbReference>
<evidence type="ECO:0000313" key="2">
    <source>
        <dbReference type="Proteomes" id="UP001153069"/>
    </source>
</evidence>
<sequence length="228" mass="25693">MSLKRSRQEMSKTKTKSVRVVADPTAVFQHDDDAVVVAMTSKDQTWYSGRELSLQLDDATDPLATAMAEGLTILLKDSYERPHVNVQEYLNAFVAYTLPCNGKVDTLRGLEQRVDFSHRQERSRARAFHMHRVLSAAAKYQNNWDGLAQVSRQSSAASKLFAMRMGRADARAHNDENHDNNNDAAQEIMAEHQQREEYQRRRNGPTKLETPSLAMAFAQTQQAAAAVV</sequence>
<keyword evidence="2" id="KW-1185">Reference proteome</keyword>
<dbReference type="AlphaFoldDB" id="A0A9N8H596"/>
<reference evidence="1" key="1">
    <citation type="submission" date="2020-06" db="EMBL/GenBank/DDBJ databases">
        <authorList>
            <consortium name="Plant Systems Biology data submission"/>
        </authorList>
    </citation>
    <scope>NUCLEOTIDE SEQUENCE</scope>
    <source>
        <strain evidence="1">D6</strain>
    </source>
</reference>
<comment type="caution">
    <text evidence="1">The sequence shown here is derived from an EMBL/GenBank/DDBJ whole genome shotgun (WGS) entry which is preliminary data.</text>
</comment>
<proteinExistence type="predicted"/>